<protein>
    <recommendedName>
        <fullName evidence="3">L-arabinose isomerase N-terminal domain-containing protein</fullName>
    </recommendedName>
</protein>
<feature type="non-terminal residue" evidence="4">
    <location>
        <position position="88"/>
    </location>
</feature>
<keyword evidence="1" id="KW-0413">Isomerase</keyword>
<evidence type="ECO:0000256" key="2">
    <source>
        <dbReference type="ARBA" id="ARBA00023277"/>
    </source>
</evidence>
<dbReference type="InterPro" id="IPR038583">
    <property type="entry name" value="AraA_N_sf"/>
</dbReference>
<dbReference type="InterPro" id="IPR055389">
    <property type="entry name" value="AraA_N"/>
</dbReference>
<sequence>MALPDLKQFQIWFVTGSQNLYGTSVLNQVDEHSLQIATSLDQDEQIPVSIIFKPVLKSAIEIFELCQMANIDKKCIGLILWMHTFSPA</sequence>
<organism evidence="4 5">
    <name type="scientific">Adineta steineri</name>
    <dbReference type="NCBI Taxonomy" id="433720"/>
    <lineage>
        <taxon>Eukaryota</taxon>
        <taxon>Metazoa</taxon>
        <taxon>Spiralia</taxon>
        <taxon>Gnathifera</taxon>
        <taxon>Rotifera</taxon>
        <taxon>Eurotatoria</taxon>
        <taxon>Bdelloidea</taxon>
        <taxon>Adinetida</taxon>
        <taxon>Adinetidae</taxon>
        <taxon>Adineta</taxon>
    </lineage>
</organism>
<dbReference type="Proteomes" id="UP000663844">
    <property type="component" value="Unassembled WGS sequence"/>
</dbReference>
<proteinExistence type="predicted"/>
<evidence type="ECO:0000313" key="4">
    <source>
        <dbReference type="EMBL" id="CAF4276584.1"/>
    </source>
</evidence>
<dbReference type="Pfam" id="PF02610">
    <property type="entry name" value="AraA_N"/>
    <property type="match status" value="1"/>
</dbReference>
<dbReference type="EMBL" id="CAJOAZ010014148">
    <property type="protein sequence ID" value="CAF4276584.1"/>
    <property type="molecule type" value="Genomic_DNA"/>
</dbReference>
<dbReference type="Gene3D" id="3.40.50.10940">
    <property type="match status" value="1"/>
</dbReference>
<dbReference type="AlphaFoldDB" id="A0A820GDF5"/>
<evidence type="ECO:0000256" key="1">
    <source>
        <dbReference type="ARBA" id="ARBA00023235"/>
    </source>
</evidence>
<dbReference type="PANTHER" id="PTHR38464:SF1">
    <property type="entry name" value="L-ARABINOSE ISOMERASE"/>
    <property type="match status" value="1"/>
</dbReference>
<dbReference type="InterPro" id="IPR003762">
    <property type="entry name" value="Lara_isomerase"/>
</dbReference>
<gene>
    <name evidence="4" type="ORF">OXD698_LOCUS44816</name>
</gene>
<name>A0A820GDF5_9BILA</name>
<comment type="caution">
    <text evidence="4">The sequence shown here is derived from an EMBL/GenBank/DDBJ whole genome shotgun (WGS) entry which is preliminary data.</text>
</comment>
<feature type="domain" description="L-arabinose isomerase N-terminal" evidence="3">
    <location>
        <begin position="10"/>
        <end position="88"/>
    </location>
</feature>
<dbReference type="SUPFAM" id="SSF53743">
    <property type="entry name" value="FucI/AraA N-terminal and middle domains"/>
    <property type="match status" value="1"/>
</dbReference>
<accession>A0A820GDF5</accession>
<keyword evidence="2" id="KW-0119">Carbohydrate metabolism</keyword>
<reference evidence="4" key="1">
    <citation type="submission" date="2021-02" db="EMBL/GenBank/DDBJ databases">
        <authorList>
            <person name="Nowell W R."/>
        </authorList>
    </citation>
    <scope>NUCLEOTIDE SEQUENCE</scope>
</reference>
<evidence type="ECO:0000259" key="3">
    <source>
        <dbReference type="Pfam" id="PF02610"/>
    </source>
</evidence>
<dbReference type="GO" id="GO:0005829">
    <property type="term" value="C:cytosol"/>
    <property type="evidence" value="ECO:0007669"/>
    <property type="project" value="TreeGrafter"/>
</dbReference>
<dbReference type="PANTHER" id="PTHR38464">
    <property type="entry name" value="L-ARABINOSE ISOMERASE"/>
    <property type="match status" value="1"/>
</dbReference>
<evidence type="ECO:0000313" key="5">
    <source>
        <dbReference type="Proteomes" id="UP000663844"/>
    </source>
</evidence>
<dbReference type="GO" id="GO:0019569">
    <property type="term" value="P:L-arabinose catabolic process to D-xylulose 5-phosphate"/>
    <property type="evidence" value="ECO:0007669"/>
    <property type="project" value="TreeGrafter"/>
</dbReference>
<dbReference type="InterPro" id="IPR009015">
    <property type="entry name" value="Fucose_isomerase_N/cen_sf"/>
</dbReference>
<dbReference type="GO" id="GO:0008733">
    <property type="term" value="F:L-arabinose isomerase activity"/>
    <property type="evidence" value="ECO:0007669"/>
    <property type="project" value="InterPro"/>
</dbReference>